<evidence type="ECO:0000313" key="2">
    <source>
        <dbReference type="EMBL" id="KIY93166.1"/>
    </source>
</evidence>
<dbReference type="GO" id="GO:0005525">
    <property type="term" value="F:GTP binding"/>
    <property type="evidence" value="ECO:0007669"/>
    <property type="project" value="InterPro"/>
</dbReference>
<dbReference type="RefSeq" id="XP_013892186.1">
    <property type="nucleotide sequence ID" value="XM_014036732.1"/>
</dbReference>
<feature type="region of interest" description="Disordered" evidence="1">
    <location>
        <begin position="71"/>
        <end position="100"/>
    </location>
</feature>
<dbReference type="GO" id="GO:0003924">
    <property type="term" value="F:GTPase activity"/>
    <property type="evidence" value="ECO:0007669"/>
    <property type="project" value="InterPro"/>
</dbReference>
<organism evidence="2 3">
    <name type="scientific">Monoraphidium neglectum</name>
    <dbReference type="NCBI Taxonomy" id="145388"/>
    <lineage>
        <taxon>Eukaryota</taxon>
        <taxon>Viridiplantae</taxon>
        <taxon>Chlorophyta</taxon>
        <taxon>core chlorophytes</taxon>
        <taxon>Chlorophyceae</taxon>
        <taxon>CS clade</taxon>
        <taxon>Sphaeropleales</taxon>
        <taxon>Selenastraceae</taxon>
        <taxon>Monoraphidium</taxon>
    </lineage>
</organism>
<dbReference type="PROSITE" id="PS51421">
    <property type="entry name" value="RAS"/>
    <property type="match status" value="1"/>
</dbReference>
<dbReference type="Pfam" id="PF00071">
    <property type="entry name" value="Ras"/>
    <property type="match status" value="1"/>
</dbReference>
<evidence type="ECO:0000313" key="3">
    <source>
        <dbReference type="Proteomes" id="UP000054498"/>
    </source>
</evidence>
<reference evidence="2 3" key="1">
    <citation type="journal article" date="2013" name="BMC Genomics">
        <title>Reconstruction of the lipid metabolism for the microalga Monoraphidium neglectum from its genome sequence reveals characteristics suitable for biofuel production.</title>
        <authorList>
            <person name="Bogen C."/>
            <person name="Al-Dilaimi A."/>
            <person name="Albersmeier A."/>
            <person name="Wichmann J."/>
            <person name="Grundmann M."/>
            <person name="Rupp O."/>
            <person name="Lauersen K.J."/>
            <person name="Blifernez-Klassen O."/>
            <person name="Kalinowski J."/>
            <person name="Goesmann A."/>
            <person name="Mussgnug J.H."/>
            <person name="Kruse O."/>
        </authorList>
    </citation>
    <scope>NUCLEOTIDE SEQUENCE [LARGE SCALE GENOMIC DNA]</scope>
    <source>
        <strain evidence="2 3">SAG 48.87</strain>
    </source>
</reference>
<sequence>MVVGNKVDLGSAVREVSPEEGATFAREHGCLYKETSAKTDSGGVDAGVYDALVWGMVCTILDMRPAILQDRDGGRRGGGGGALQLERRRRRHNGGVMGCC</sequence>
<dbReference type="EMBL" id="KK104991">
    <property type="protein sequence ID" value="KIY93166.1"/>
    <property type="molecule type" value="Genomic_DNA"/>
</dbReference>
<dbReference type="Proteomes" id="UP000054498">
    <property type="component" value="Unassembled WGS sequence"/>
</dbReference>
<proteinExistence type="predicted"/>
<protein>
    <submittedName>
        <fullName evidence="2">Small rab-related GTPase</fullName>
    </submittedName>
</protein>
<name>A0A0D2LU70_9CHLO</name>
<gene>
    <name evidence="2" type="ORF">MNEG_14797</name>
</gene>
<keyword evidence="3" id="KW-1185">Reference proteome</keyword>
<dbReference type="GeneID" id="25732394"/>
<dbReference type="AlphaFoldDB" id="A0A0D2LU70"/>
<dbReference type="InterPro" id="IPR027417">
    <property type="entry name" value="P-loop_NTPase"/>
</dbReference>
<evidence type="ECO:0000256" key="1">
    <source>
        <dbReference type="SAM" id="MobiDB-lite"/>
    </source>
</evidence>
<accession>A0A0D2LU70</accession>
<dbReference type="InterPro" id="IPR001806">
    <property type="entry name" value="Small_GTPase"/>
</dbReference>
<dbReference type="Gene3D" id="3.40.50.300">
    <property type="entry name" value="P-loop containing nucleotide triphosphate hydrolases"/>
    <property type="match status" value="1"/>
</dbReference>
<dbReference type="STRING" id="145388.A0A0D2LU70"/>
<dbReference type="KEGG" id="mng:MNEG_14797"/>
<dbReference type="OrthoDB" id="9989112at2759"/>
<dbReference type="SUPFAM" id="SSF52540">
    <property type="entry name" value="P-loop containing nucleoside triphosphate hydrolases"/>
    <property type="match status" value="1"/>
</dbReference>